<dbReference type="PANTHER" id="PTHR43205">
    <property type="entry name" value="PROSTAGLANDIN REDUCTASE"/>
    <property type="match status" value="1"/>
</dbReference>
<dbReference type="Gene3D" id="3.40.50.720">
    <property type="entry name" value="NAD(P)-binding Rossmann-like Domain"/>
    <property type="match status" value="2"/>
</dbReference>
<comment type="similarity">
    <text evidence="1">Belongs to the NADP-dependent oxidoreductase L4BD family.</text>
</comment>
<dbReference type="Gene3D" id="3.90.180.10">
    <property type="entry name" value="Medium-chain alcohol dehydrogenases, catalytic domain"/>
    <property type="match status" value="3"/>
</dbReference>
<reference evidence="11" key="1">
    <citation type="submission" date="2025-08" db="UniProtKB">
        <authorList>
            <consortium name="RefSeq"/>
        </authorList>
    </citation>
    <scope>IDENTIFICATION</scope>
    <source>
        <tissue evidence="11">Testes</tissue>
    </source>
</reference>
<feature type="domain" description="Oxidoreductase N-terminal" evidence="9">
    <location>
        <begin position="45"/>
        <end position="80"/>
    </location>
</feature>
<keyword evidence="10" id="KW-1185">Reference proteome</keyword>
<evidence type="ECO:0000256" key="1">
    <source>
        <dbReference type="ARBA" id="ARBA00010460"/>
    </source>
</evidence>
<organism evidence="10 11">
    <name type="scientific">Saccoglossus kowalevskii</name>
    <name type="common">Acorn worm</name>
    <dbReference type="NCBI Taxonomy" id="10224"/>
    <lineage>
        <taxon>Eukaryota</taxon>
        <taxon>Metazoa</taxon>
        <taxon>Hemichordata</taxon>
        <taxon>Enteropneusta</taxon>
        <taxon>Harrimaniidae</taxon>
        <taxon>Saccoglossus</taxon>
    </lineage>
</organism>
<accession>A0ABM0MK06</accession>
<dbReference type="SUPFAM" id="SSF51735">
    <property type="entry name" value="NAD(P)-binding Rossmann-fold domains"/>
    <property type="match status" value="1"/>
</dbReference>
<protein>
    <recommendedName>
        <fullName evidence="4">15-oxoprostaglandin 13-reductase</fullName>
        <ecNumber evidence="2">1.3.1.48</ecNumber>
    </recommendedName>
    <alternativeName>
        <fullName evidence="4">15-oxoprostaglandin 13-reductase</fullName>
    </alternativeName>
</protein>
<evidence type="ECO:0000256" key="2">
    <source>
        <dbReference type="ARBA" id="ARBA00011981"/>
    </source>
</evidence>
<comment type="catalytic activity">
    <reaction evidence="6">
        <text>13,14-dihydro-15-oxo-PGF2alpha + NADP(+) = 15-oxoprostaglandin F2alpha + NADPH + H(+)</text>
        <dbReference type="Rhea" id="RHEA:50588"/>
        <dbReference type="ChEBI" id="CHEBI:15378"/>
        <dbReference type="ChEBI" id="CHEBI:57783"/>
        <dbReference type="ChEBI" id="CHEBI:58349"/>
        <dbReference type="ChEBI" id="CHEBI:133374"/>
        <dbReference type="ChEBI" id="CHEBI:133409"/>
    </reaction>
    <physiologicalReaction direction="right-to-left" evidence="6">
        <dbReference type="Rhea" id="RHEA:50590"/>
    </physiologicalReaction>
</comment>
<dbReference type="InterPro" id="IPR011032">
    <property type="entry name" value="GroES-like_sf"/>
</dbReference>
<evidence type="ECO:0000256" key="8">
    <source>
        <dbReference type="SAM" id="MobiDB-lite"/>
    </source>
</evidence>
<dbReference type="InterPro" id="IPR041694">
    <property type="entry name" value="ADH_N_2"/>
</dbReference>
<evidence type="ECO:0000256" key="5">
    <source>
        <dbReference type="ARBA" id="ARBA00047878"/>
    </source>
</evidence>
<evidence type="ECO:0000256" key="3">
    <source>
        <dbReference type="ARBA" id="ARBA00023002"/>
    </source>
</evidence>
<dbReference type="Proteomes" id="UP000694865">
    <property type="component" value="Unplaced"/>
</dbReference>
<proteinExistence type="inferred from homology"/>
<comment type="catalytic activity">
    <reaction evidence="5">
        <text>13,14-dihydro-15-oxo-prostaglandin F1alpha + NADP(+) = 15-oxoprostaglandin F1alpha + NADPH + H(+)</text>
        <dbReference type="Rhea" id="RHEA:50592"/>
        <dbReference type="ChEBI" id="CHEBI:15378"/>
        <dbReference type="ChEBI" id="CHEBI:57783"/>
        <dbReference type="ChEBI" id="CHEBI:58349"/>
        <dbReference type="ChEBI" id="CHEBI:79072"/>
        <dbReference type="ChEBI" id="CHEBI:133411"/>
    </reaction>
    <physiologicalReaction direction="right-to-left" evidence="5">
        <dbReference type="Rhea" id="RHEA:50594"/>
    </physiologicalReaction>
</comment>
<dbReference type="RefSeq" id="XP_006820347.1">
    <property type="nucleotide sequence ID" value="XM_006820284.1"/>
</dbReference>
<dbReference type="Pfam" id="PF16884">
    <property type="entry name" value="ADH_N_2"/>
    <property type="match status" value="1"/>
</dbReference>
<comment type="catalytic activity">
    <reaction evidence="7">
        <text>13,14-dihydro-15-oxo-prostaglandin E1 + NADP(+) = 15-oxoprostaglandin E1 + NADPH + H(+)</text>
        <dbReference type="Rhea" id="RHEA:50584"/>
        <dbReference type="ChEBI" id="CHEBI:15378"/>
        <dbReference type="ChEBI" id="CHEBI:57401"/>
        <dbReference type="ChEBI" id="CHEBI:57783"/>
        <dbReference type="ChEBI" id="CHEBI:58349"/>
        <dbReference type="ChEBI" id="CHEBI:133408"/>
    </reaction>
    <physiologicalReaction direction="right-to-left" evidence="7">
        <dbReference type="Rhea" id="RHEA:50586"/>
    </physiologicalReaction>
</comment>
<dbReference type="InterPro" id="IPR045010">
    <property type="entry name" value="MDR_fam"/>
</dbReference>
<evidence type="ECO:0000313" key="11">
    <source>
        <dbReference type="RefSeq" id="XP_006820347.1"/>
    </source>
</evidence>
<evidence type="ECO:0000256" key="4">
    <source>
        <dbReference type="ARBA" id="ARBA00033119"/>
    </source>
</evidence>
<dbReference type="PANTHER" id="PTHR43205:SF5">
    <property type="entry name" value="PROSTAGLANDIN REDUCTASE 2"/>
    <property type="match status" value="1"/>
</dbReference>
<name>A0ABM0MK06_SACKO</name>
<dbReference type="GeneID" id="102805855"/>
<sequence>MTAANQKIILRSRPDCVRLNPDLTVNLTDNQENDHPISSHAGENNAPSEDNFALRDCSYPELEDGQILVKTLYLSADPYMVDRRLVGTHYSLMLGLYGPPGLAALIGIREKGHLVPDANQTFVVSAAAGACGSLAGQFDNVGGTITDEVIKQMNSNSHIILCGTIATYNTDLPYPPPLSDDIQDIVEDQNITRDRFLVINYISRFPKSIKQLAQWYKQGKLKVRETISGGISSSPKAFISMMTGGNIGKQVVHIAYL</sequence>
<evidence type="ECO:0000259" key="9">
    <source>
        <dbReference type="Pfam" id="PF16884"/>
    </source>
</evidence>
<evidence type="ECO:0000256" key="6">
    <source>
        <dbReference type="ARBA" id="ARBA00048290"/>
    </source>
</evidence>
<keyword evidence="3" id="KW-0560">Oxidoreductase</keyword>
<gene>
    <name evidence="11" type="primary">LOC102805855</name>
</gene>
<feature type="region of interest" description="Disordered" evidence="8">
    <location>
        <begin position="28"/>
        <end position="49"/>
    </location>
</feature>
<evidence type="ECO:0000313" key="10">
    <source>
        <dbReference type="Proteomes" id="UP000694865"/>
    </source>
</evidence>
<evidence type="ECO:0000256" key="7">
    <source>
        <dbReference type="ARBA" id="ARBA00049070"/>
    </source>
</evidence>
<dbReference type="EC" id="1.3.1.48" evidence="2"/>
<dbReference type="SUPFAM" id="SSF50129">
    <property type="entry name" value="GroES-like"/>
    <property type="match status" value="1"/>
</dbReference>
<dbReference type="InterPro" id="IPR036291">
    <property type="entry name" value="NAD(P)-bd_dom_sf"/>
</dbReference>